<dbReference type="EMBL" id="PUIB01000024">
    <property type="protein sequence ID" value="PQO28873.1"/>
    <property type="molecule type" value="Genomic_DNA"/>
</dbReference>
<organism evidence="4 5">
    <name type="scientific">Blastopirellula marina</name>
    <dbReference type="NCBI Taxonomy" id="124"/>
    <lineage>
        <taxon>Bacteria</taxon>
        <taxon>Pseudomonadati</taxon>
        <taxon>Planctomycetota</taxon>
        <taxon>Planctomycetia</taxon>
        <taxon>Pirellulales</taxon>
        <taxon>Pirellulaceae</taxon>
        <taxon>Blastopirellula</taxon>
    </lineage>
</organism>
<dbReference type="SUPFAM" id="SSF53335">
    <property type="entry name" value="S-adenosyl-L-methionine-dependent methyltransferases"/>
    <property type="match status" value="1"/>
</dbReference>
<reference evidence="4 5" key="1">
    <citation type="submission" date="2018-02" db="EMBL/GenBank/DDBJ databases">
        <title>Comparative genomes isolates from brazilian mangrove.</title>
        <authorList>
            <person name="Araujo J.E."/>
            <person name="Taketani R.G."/>
            <person name="Silva M.C.P."/>
            <person name="Loureco M.V."/>
            <person name="Andreote F.D."/>
        </authorList>
    </citation>
    <scope>NUCLEOTIDE SEQUENCE [LARGE SCALE GENOMIC DNA]</scope>
    <source>
        <strain evidence="4 5">NAP PRIS-MGV</strain>
    </source>
</reference>
<dbReference type="InterPro" id="IPR029063">
    <property type="entry name" value="SAM-dependent_MTases_sf"/>
</dbReference>
<dbReference type="CDD" id="cd02440">
    <property type="entry name" value="AdoMet_MTases"/>
    <property type="match status" value="1"/>
</dbReference>
<dbReference type="InterPro" id="IPR013216">
    <property type="entry name" value="Methyltransf_11"/>
</dbReference>
<feature type="coiled-coil region" evidence="1">
    <location>
        <begin position="81"/>
        <end position="127"/>
    </location>
</feature>
<evidence type="ECO:0000256" key="1">
    <source>
        <dbReference type="SAM" id="Coils"/>
    </source>
</evidence>
<dbReference type="RefSeq" id="WP_105358197.1">
    <property type="nucleotide sequence ID" value="NZ_PUIB01000024.1"/>
</dbReference>
<proteinExistence type="predicted"/>
<feature type="domain" description="Methyltransferase type 11" evidence="3">
    <location>
        <begin position="178"/>
        <end position="270"/>
    </location>
</feature>
<dbReference type="Proteomes" id="UP000239388">
    <property type="component" value="Unassembled WGS sequence"/>
</dbReference>
<dbReference type="OrthoDB" id="9757640at2"/>
<keyword evidence="1" id="KW-0175">Coiled coil</keyword>
<dbReference type="Gene3D" id="3.40.50.150">
    <property type="entry name" value="Vaccinia Virus protein VP39"/>
    <property type="match status" value="1"/>
</dbReference>
<evidence type="ECO:0000313" key="4">
    <source>
        <dbReference type="EMBL" id="PQO28873.1"/>
    </source>
</evidence>
<gene>
    <name evidence="4" type="ORF">C5Y98_24225</name>
</gene>
<feature type="region of interest" description="Disordered" evidence="2">
    <location>
        <begin position="34"/>
        <end position="69"/>
    </location>
</feature>
<accession>A0A2S8F9N1</accession>
<dbReference type="AlphaFoldDB" id="A0A2S8F9N1"/>
<evidence type="ECO:0000259" key="3">
    <source>
        <dbReference type="Pfam" id="PF08241"/>
    </source>
</evidence>
<comment type="caution">
    <text evidence="4">The sequence shown here is derived from an EMBL/GenBank/DDBJ whole genome shotgun (WGS) entry which is preliminary data.</text>
</comment>
<dbReference type="Pfam" id="PF08241">
    <property type="entry name" value="Methyltransf_11"/>
    <property type="match status" value="1"/>
</dbReference>
<protein>
    <recommendedName>
        <fullName evidence="3">Methyltransferase type 11 domain-containing protein</fullName>
    </recommendedName>
</protein>
<dbReference type="GO" id="GO:0008757">
    <property type="term" value="F:S-adenosylmethionine-dependent methyltransferase activity"/>
    <property type="evidence" value="ECO:0007669"/>
    <property type="project" value="InterPro"/>
</dbReference>
<evidence type="ECO:0000256" key="2">
    <source>
        <dbReference type="SAM" id="MobiDB-lite"/>
    </source>
</evidence>
<name>A0A2S8F9N1_9BACT</name>
<sequence>MITQDSHSGLPNERAALLAEAMQKGLDARRFVRPNPSEALVETPYVEEEPTIEEPVPIEPPSEPPKRSLAQKLLREIQRPIRQLLKKLPRSSRAKAKAEAENQPDPLAEFREMISSCEQKIQDLETYYSSMLASERLAYFDSTVAQKPSTDEREITDHAMECLFVHTRLPSPPARVLVLGCTQSKIALEMASLGFDVVGVDRQAVSLQHPNLTTIQVNGNSLPVAAESFDVVVSISAIPKDKTGEGLNQSAVSQMTTEALRVLRRGGSFLLTSALTLGDRPTDSAIDAVLLEAIMRPFHVCEANYALLEGNCWTVTSDPVIARIDVSSERTNTMVLLAMQKG</sequence>
<evidence type="ECO:0000313" key="5">
    <source>
        <dbReference type="Proteomes" id="UP000239388"/>
    </source>
</evidence>